<protein>
    <submittedName>
        <fullName evidence="1">Uncharacterized protein</fullName>
    </submittedName>
</protein>
<keyword evidence="2" id="KW-1185">Reference proteome</keyword>
<dbReference type="Proteomes" id="UP001148629">
    <property type="component" value="Unassembled WGS sequence"/>
</dbReference>
<dbReference type="EMBL" id="JANRMS010002440">
    <property type="protein sequence ID" value="KAJ3522471.1"/>
    <property type="molecule type" value="Genomic_DNA"/>
</dbReference>
<gene>
    <name evidence="1" type="ORF">NM208_g12846</name>
</gene>
<evidence type="ECO:0000313" key="2">
    <source>
        <dbReference type="Proteomes" id="UP001148629"/>
    </source>
</evidence>
<reference evidence="1" key="1">
    <citation type="submission" date="2022-08" db="EMBL/GenBank/DDBJ databases">
        <title>Genome Sequence of Fusarium decemcellulare.</title>
        <authorList>
            <person name="Buettner E."/>
        </authorList>
    </citation>
    <scope>NUCLEOTIDE SEQUENCE</scope>
    <source>
        <strain evidence="1">Babe19</strain>
    </source>
</reference>
<evidence type="ECO:0000313" key="1">
    <source>
        <dbReference type="EMBL" id="KAJ3522471.1"/>
    </source>
</evidence>
<organism evidence="1 2">
    <name type="scientific">Fusarium decemcellulare</name>
    <dbReference type="NCBI Taxonomy" id="57161"/>
    <lineage>
        <taxon>Eukaryota</taxon>
        <taxon>Fungi</taxon>
        <taxon>Dikarya</taxon>
        <taxon>Ascomycota</taxon>
        <taxon>Pezizomycotina</taxon>
        <taxon>Sordariomycetes</taxon>
        <taxon>Hypocreomycetidae</taxon>
        <taxon>Hypocreales</taxon>
        <taxon>Nectriaceae</taxon>
        <taxon>Fusarium</taxon>
        <taxon>Fusarium decemcellulare species complex</taxon>
    </lineage>
</organism>
<comment type="caution">
    <text evidence="1">The sequence shown here is derived from an EMBL/GenBank/DDBJ whole genome shotgun (WGS) entry which is preliminary data.</text>
</comment>
<accession>A0ACC1RMH8</accession>
<name>A0ACC1RMH8_9HYPO</name>
<proteinExistence type="predicted"/>
<sequence>MRLKYITELPTFSNPSEKAFIERLLAGRQDLGPLYRTLLISPPFASGFLRFFTALRYRSTLPLDVMELAMCRVAVLNNAAVEWNEHAPILKKAGITDEGVETVRTAAPGKKGFDGEGGLSTRMWDLMRYIDAVTKDINVSDEIFEVMRKHLGNDRHVFEFTLTICGYNAASRFFVALDVGELKDVSVGKAKL</sequence>